<evidence type="ECO:0000256" key="1">
    <source>
        <dbReference type="SAM" id="MobiDB-lite"/>
    </source>
</evidence>
<keyword evidence="3" id="KW-1185">Reference proteome</keyword>
<proteinExistence type="predicted"/>
<reference evidence="2 3" key="1">
    <citation type="submission" date="2020-03" db="EMBL/GenBank/DDBJ databases">
        <title>Salinimicrobium sp. nov, isolated from SCS.</title>
        <authorList>
            <person name="Cao W.R."/>
        </authorList>
    </citation>
    <scope>NUCLEOTIDE SEQUENCE [LARGE SCALE GENOMIC DNA]</scope>
    <source>
        <strain evidence="3">J15B91</strain>
    </source>
</reference>
<evidence type="ECO:0000313" key="3">
    <source>
        <dbReference type="Proteomes" id="UP000703674"/>
    </source>
</evidence>
<dbReference type="RefSeq" id="WP_168139910.1">
    <property type="nucleotide sequence ID" value="NZ_JAAVJR010001099.1"/>
</dbReference>
<feature type="compositionally biased region" description="Basic and acidic residues" evidence="1">
    <location>
        <begin position="33"/>
        <end position="45"/>
    </location>
</feature>
<organism evidence="2 3">
    <name type="scientific">Salinimicrobium oceani</name>
    <dbReference type="NCBI Taxonomy" id="2722702"/>
    <lineage>
        <taxon>Bacteria</taxon>
        <taxon>Pseudomonadati</taxon>
        <taxon>Bacteroidota</taxon>
        <taxon>Flavobacteriia</taxon>
        <taxon>Flavobacteriales</taxon>
        <taxon>Flavobacteriaceae</taxon>
        <taxon>Salinimicrobium</taxon>
    </lineage>
</organism>
<comment type="caution">
    <text evidence="2">The sequence shown here is derived from an EMBL/GenBank/DDBJ whole genome shotgun (WGS) entry which is preliminary data.</text>
</comment>
<protein>
    <submittedName>
        <fullName evidence="2">Uncharacterized protein</fullName>
    </submittedName>
</protein>
<feature type="region of interest" description="Disordered" evidence="1">
    <location>
        <begin position="1"/>
        <end position="62"/>
    </location>
</feature>
<gene>
    <name evidence="2" type="ORF">HC175_20960</name>
</gene>
<evidence type="ECO:0000313" key="2">
    <source>
        <dbReference type="EMBL" id="NJW55388.1"/>
    </source>
</evidence>
<feature type="compositionally biased region" description="Acidic residues" evidence="1">
    <location>
        <begin position="11"/>
        <end position="29"/>
    </location>
</feature>
<feature type="non-terminal residue" evidence="2">
    <location>
        <position position="1"/>
    </location>
</feature>
<sequence length="62" mass="7018">TREGTECLDCPAEEEDPWGDSSDDWDTENTWDSGKDRQETTKEASEPEATQQETEPDTIPEV</sequence>
<dbReference type="Proteomes" id="UP000703674">
    <property type="component" value="Unassembled WGS sequence"/>
</dbReference>
<dbReference type="EMBL" id="JAAVJR010001099">
    <property type="protein sequence ID" value="NJW55388.1"/>
    <property type="molecule type" value="Genomic_DNA"/>
</dbReference>
<accession>A0ABX1D9F4</accession>
<name>A0ABX1D9F4_9FLAO</name>